<keyword evidence="6" id="KW-1133">Transmembrane helix</keyword>
<protein>
    <recommendedName>
        <fullName evidence="2">histidine kinase</fullName>
        <ecNumber evidence="2">2.7.13.3</ecNumber>
    </recommendedName>
</protein>
<gene>
    <name evidence="8" type="ORF">HOP12_03230</name>
</gene>
<evidence type="ECO:0000256" key="4">
    <source>
        <dbReference type="ARBA" id="ARBA00022679"/>
    </source>
</evidence>
<evidence type="ECO:0000256" key="1">
    <source>
        <dbReference type="ARBA" id="ARBA00000085"/>
    </source>
</evidence>
<dbReference type="EC" id="2.7.13.3" evidence="2"/>
<evidence type="ECO:0000256" key="3">
    <source>
        <dbReference type="ARBA" id="ARBA00022553"/>
    </source>
</evidence>
<keyword evidence="6" id="KW-0472">Membrane</keyword>
<dbReference type="GO" id="GO:0030295">
    <property type="term" value="F:protein kinase activator activity"/>
    <property type="evidence" value="ECO:0007669"/>
    <property type="project" value="TreeGrafter"/>
</dbReference>
<dbReference type="GO" id="GO:0000155">
    <property type="term" value="F:phosphorelay sensor kinase activity"/>
    <property type="evidence" value="ECO:0007669"/>
    <property type="project" value="InterPro"/>
</dbReference>
<dbReference type="InterPro" id="IPR003594">
    <property type="entry name" value="HATPase_dom"/>
</dbReference>
<comment type="caution">
    <text evidence="8">The sequence shown here is derived from an EMBL/GenBank/DDBJ whole genome shotgun (WGS) entry which is preliminary data.</text>
</comment>
<dbReference type="Gene3D" id="3.30.565.10">
    <property type="entry name" value="Histidine kinase-like ATPase, C-terminal domain"/>
    <property type="match status" value="1"/>
</dbReference>
<evidence type="ECO:0000259" key="7">
    <source>
        <dbReference type="PROSITE" id="PS50109"/>
    </source>
</evidence>
<feature type="transmembrane region" description="Helical" evidence="6">
    <location>
        <begin position="263"/>
        <end position="286"/>
    </location>
</feature>
<sequence>MMDDPALSRLSRDSMARVRRAWTRTGMFLPILIGVIGIGTTGVAWWRAREAAQAQQSSLMSSLAKSHRGRVYEIVRRDLWDFRALADMWRILGVPEQGKWAFEIELFLATHPSVVSVGWVDSMGTLNRFASRDTTLVSLSTEQLTLAATHLRRPTPEAARTDTTSQELTYLLAVRTPADSLGVAVATLSPRALFTQLGASASPLVSFRVRTASGSEVFHSATAAPGVPPWLRRSMEFTTILGSDWTIEYEPTREFMASVASQWPSFLLLTGFLLSLASFAIGFQMLRLHDYSRALRESNEELGVQLASLSTRDQALRQLNDDLELRVEQRTGELREAVIELEAFTHSISHDLRSPIGAIQNLAAVIEEDYRERLDPEGHRLLLRIRTAGDSATRLLDRLTQFAWIGGRQVSRVRLDMTQIARESFAVVSSGPVVSGPVRFELAELPPAMGDPELLESIFENLFSNAIKFTRDQPTPTVVVRAERGETENTYVVSDNGIGFDPDAADSLFEPFRKLHSTKEYQGSGLGLAIVAKSVRRLSGRIWAESNGAGGAKFYFVLPGAPEHS</sequence>
<dbReference type="AlphaFoldDB" id="A0A849SCS6"/>
<dbReference type="InterPro" id="IPR005467">
    <property type="entry name" value="His_kinase_dom"/>
</dbReference>
<evidence type="ECO:0000256" key="5">
    <source>
        <dbReference type="ARBA" id="ARBA00022777"/>
    </source>
</evidence>
<evidence type="ECO:0000256" key="6">
    <source>
        <dbReference type="SAM" id="Phobius"/>
    </source>
</evidence>
<reference evidence="8 9" key="1">
    <citation type="submission" date="2020-04" db="EMBL/GenBank/DDBJ databases">
        <title>Metagenomic profiling of ammonia- and methane-oxidizing microorganisms in a Dutch drinking water treatment plant.</title>
        <authorList>
            <person name="Poghosyan L."/>
            <person name="Leucker S."/>
        </authorList>
    </citation>
    <scope>NUCLEOTIDE SEQUENCE [LARGE SCALE GENOMIC DNA]</scope>
    <source>
        <strain evidence="8">S-RSF-IL-03</strain>
    </source>
</reference>
<name>A0A849SCS6_UNCEI</name>
<dbReference type="InterPro" id="IPR003661">
    <property type="entry name" value="HisK_dim/P_dom"/>
</dbReference>
<dbReference type="InterPro" id="IPR036097">
    <property type="entry name" value="HisK_dim/P_sf"/>
</dbReference>
<dbReference type="PRINTS" id="PR00344">
    <property type="entry name" value="BCTRLSENSOR"/>
</dbReference>
<dbReference type="Pfam" id="PF02518">
    <property type="entry name" value="HATPase_c"/>
    <property type="match status" value="1"/>
</dbReference>
<comment type="catalytic activity">
    <reaction evidence="1">
        <text>ATP + protein L-histidine = ADP + protein N-phospho-L-histidine.</text>
        <dbReference type="EC" id="2.7.13.3"/>
    </reaction>
</comment>
<dbReference type="PANTHER" id="PTHR42878">
    <property type="entry name" value="TWO-COMPONENT HISTIDINE KINASE"/>
    <property type="match status" value="1"/>
</dbReference>
<dbReference type="InterPro" id="IPR050351">
    <property type="entry name" value="BphY/WalK/GraS-like"/>
</dbReference>
<dbReference type="Gene3D" id="1.10.287.130">
    <property type="match status" value="1"/>
</dbReference>
<dbReference type="Proteomes" id="UP000580839">
    <property type="component" value="Unassembled WGS sequence"/>
</dbReference>
<accession>A0A849SCS6</accession>
<dbReference type="InterPro" id="IPR004358">
    <property type="entry name" value="Sig_transdc_His_kin-like_C"/>
</dbReference>
<evidence type="ECO:0000313" key="8">
    <source>
        <dbReference type="EMBL" id="NOT33162.1"/>
    </source>
</evidence>
<feature type="transmembrane region" description="Helical" evidence="6">
    <location>
        <begin position="21"/>
        <end position="46"/>
    </location>
</feature>
<keyword evidence="5" id="KW-0418">Kinase</keyword>
<keyword evidence="4" id="KW-0808">Transferase</keyword>
<keyword evidence="3" id="KW-0597">Phosphoprotein</keyword>
<proteinExistence type="predicted"/>
<dbReference type="PROSITE" id="PS50109">
    <property type="entry name" value="HIS_KIN"/>
    <property type="match status" value="1"/>
</dbReference>
<dbReference type="SUPFAM" id="SSF47384">
    <property type="entry name" value="Homodimeric domain of signal transducing histidine kinase"/>
    <property type="match status" value="1"/>
</dbReference>
<dbReference type="Pfam" id="PF00512">
    <property type="entry name" value="HisKA"/>
    <property type="match status" value="1"/>
</dbReference>
<evidence type="ECO:0000313" key="9">
    <source>
        <dbReference type="Proteomes" id="UP000580839"/>
    </source>
</evidence>
<feature type="domain" description="Histidine kinase" evidence="7">
    <location>
        <begin position="347"/>
        <end position="562"/>
    </location>
</feature>
<dbReference type="SMART" id="SM00387">
    <property type="entry name" value="HATPase_c"/>
    <property type="match status" value="1"/>
</dbReference>
<dbReference type="InterPro" id="IPR036890">
    <property type="entry name" value="HATPase_C_sf"/>
</dbReference>
<evidence type="ECO:0000256" key="2">
    <source>
        <dbReference type="ARBA" id="ARBA00012438"/>
    </source>
</evidence>
<dbReference type="PANTHER" id="PTHR42878:SF15">
    <property type="entry name" value="BACTERIOPHYTOCHROME"/>
    <property type="match status" value="1"/>
</dbReference>
<dbReference type="GO" id="GO:0007234">
    <property type="term" value="P:osmosensory signaling via phosphorelay pathway"/>
    <property type="evidence" value="ECO:0007669"/>
    <property type="project" value="TreeGrafter"/>
</dbReference>
<keyword evidence="6" id="KW-0812">Transmembrane</keyword>
<dbReference type="SUPFAM" id="SSF55874">
    <property type="entry name" value="ATPase domain of HSP90 chaperone/DNA topoisomerase II/histidine kinase"/>
    <property type="match status" value="1"/>
</dbReference>
<dbReference type="CDD" id="cd00082">
    <property type="entry name" value="HisKA"/>
    <property type="match status" value="1"/>
</dbReference>
<dbReference type="GO" id="GO:0000156">
    <property type="term" value="F:phosphorelay response regulator activity"/>
    <property type="evidence" value="ECO:0007669"/>
    <property type="project" value="TreeGrafter"/>
</dbReference>
<dbReference type="EMBL" id="JABFRW010000031">
    <property type="protein sequence ID" value="NOT33162.1"/>
    <property type="molecule type" value="Genomic_DNA"/>
</dbReference>
<organism evidence="8 9">
    <name type="scientific">Eiseniibacteriota bacterium</name>
    <dbReference type="NCBI Taxonomy" id="2212470"/>
    <lineage>
        <taxon>Bacteria</taxon>
        <taxon>Candidatus Eiseniibacteriota</taxon>
    </lineage>
</organism>
<dbReference type="SMART" id="SM00388">
    <property type="entry name" value="HisKA"/>
    <property type="match status" value="1"/>
</dbReference>